<comment type="similarity">
    <text evidence="1 3">Belongs to the short-chain dehydrogenases/reductases (SDR) family.</text>
</comment>
<keyword evidence="5" id="KW-1185">Reference proteome</keyword>
<dbReference type="Proteomes" id="UP000318815">
    <property type="component" value="Unassembled WGS sequence"/>
</dbReference>
<dbReference type="InterPro" id="IPR036291">
    <property type="entry name" value="NAD(P)-bd_dom_sf"/>
</dbReference>
<dbReference type="InterPro" id="IPR051911">
    <property type="entry name" value="SDR_oxidoreductase"/>
</dbReference>
<dbReference type="Pfam" id="PF00106">
    <property type="entry name" value="adh_short"/>
    <property type="match status" value="1"/>
</dbReference>
<dbReference type="Gene3D" id="3.40.50.720">
    <property type="entry name" value="NAD(P)-binding Rossmann-like Domain"/>
    <property type="match status" value="1"/>
</dbReference>
<dbReference type="PANTHER" id="PTHR43976">
    <property type="entry name" value="SHORT CHAIN DEHYDROGENASE"/>
    <property type="match status" value="1"/>
</dbReference>
<name>A0A5C6LR76_9BACT</name>
<evidence type="ECO:0000256" key="3">
    <source>
        <dbReference type="RuleBase" id="RU000363"/>
    </source>
</evidence>
<dbReference type="RefSeq" id="WP_146305547.1">
    <property type="nucleotide sequence ID" value="NZ_VOHS01000011.1"/>
</dbReference>
<keyword evidence="2" id="KW-0560">Oxidoreductase</keyword>
<dbReference type="PROSITE" id="PS00061">
    <property type="entry name" value="ADH_SHORT"/>
    <property type="match status" value="1"/>
</dbReference>
<comment type="caution">
    <text evidence="4">The sequence shown here is derived from an EMBL/GenBank/DDBJ whole genome shotgun (WGS) entry which is preliminary data.</text>
</comment>
<dbReference type="SUPFAM" id="SSF51735">
    <property type="entry name" value="NAD(P)-binding Rossmann-fold domains"/>
    <property type="match status" value="1"/>
</dbReference>
<accession>A0A5C6LR76</accession>
<evidence type="ECO:0000313" key="4">
    <source>
        <dbReference type="EMBL" id="TWV99944.1"/>
    </source>
</evidence>
<sequence>MKKTVFITGASSGFGKETVLKFHNEGWNVIATMRNPEKETGLAALENVWITRLDVTDKASITAAVNSGLEKFGRIDVLVNNAGYGAIGTIEAASDEIIRRQFEVNLFGVIDVTRTVLPVMRRQQAGVIINISSMGGRITIPFGALYNATKFALEGLTEAMQYELNPLGIRLKLIEPGSYRTNFNGSSMDFFGAGDVTDYQPIFEKFTAIAKSPGRGNTNLTEVSDAIYLAATDATEQLRYVVGADAAHMINYKLEKGDLAFKQMVSGHFGI</sequence>
<dbReference type="EMBL" id="VOHS01000011">
    <property type="protein sequence ID" value="TWV99944.1"/>
    <property type="molecule type" value="Genomic_DNA"/>
</dbReference>
<protein>
    <submittedName>
        <fullName evidence="4">SDR family oxidoreductase</fullName>
    </submittedName>
</protein>
<dbReference type="CDD" id="cd05374">
    <property type="entry name" value="17beta-HSD-like_SDR_c"/>
    <property type="match status" value="1"/>
</dbReference>
<evidence type="ECO:0000256" key="1">
    <source>
        <dbReference type="ARBA" id="ARBA00006484"/>
    </source>
</evidence>
<dbReference type="PRINTS" id="PR00080">
    <property type="entry name" value="SDRFAMILY"/>
</dbReference>
<gene>
    <name evidence="4" type="ORF">FEF09_13180</name>
</gene>
<evidence type="ECO:0000256" key="2">
    <source>
        <dbReference type="ARBA" id="ARBA00023002"/>
    </source>
</evidence>
<organism evidence="4 5">
    <name type="scientific">Chitinophaga pinensis</name>
    <dbReference type="NCBI Taxonomy" id="79329"/>
    <lineage>
        <taxon>Bacteria</taxon>
        <taxon>Pseudomonadati</taxon>
        <taxon>Bacteroidota</taxon>
        <taxon>Chitinophagia</taxon>
        <taxon>Chitinophagales</taxon>
        <taxon>Chitinophagaceae</taxon>
        <taxon>Chitinophaga</taxon>
    </lineage>
</organism>
<dbReference type="InterPro" id="IPR020904">
    <property type="entry name" value="Sc_DH/Rdtase_CS"/>
</dbReference>
<dbReference type="PRINTS" id="PR00081">
    <property type="entry name" value="GDHRDH"/>
</dbReference>
<proteinExistence type="inferred from homology"/>
<dbReference type="InterPro" id="IPR002347">
    <property type="entry name" value="SDR_fam"/>
</dbReference>
<dbReference type="OrthoDB" id="9786056at2"/>
<dbReference type="GO" id="GO:0016491">
    <property type="term" value="F:oxidoreductase activity"/>
    <property type="evidence" value="ECO:0007669"/>
    <property type="project" value="UniProtKB-KW"/>
</dbReference>
<reference evidence="4 5" key="1">
    <citation type="submission" date="2019-08" db="EMBL/GenBank/DDBJ databases">
        <title>Whole genome sequencing of chitin degrading bacteria Chitinophaga pinensis YS16.</title>
        <authorList>
            <person name="Singh R.P."/>
            <person name="Manchanda G."/>
            <person name="Maurya I.K."/>
            <person name="Joshi N.K."/>
            <person name="Srivastava A.K."/>
        </authorList>
    </citation>
    <scope>NUCLEOTIDE SEQUENCE [LARGE SCALE GENOMIC DNA]</scope>
    <source>
        <strain evidence="4 5">YS-16</strain>
    </source>
</reference>
<evidence type="ECO:0000313" key="5">
    <source>
        <dbReference type="Proteomes" id="UP000318815"/>
    </source>
</evidence>
<dbReference type="AlphaFoldDB" id="A0A5C6LR76"/>
<dbReference type="PANTHER" id="PTHR43976:SF16">
    <property type="entry name" value="SHORT-CHAIN DEHYDROGENASE_REDUCTASE FAMILY PROTEIN"/>
    <property type="match status" value="1"/>
</dbReference>